<dbReference type="InterPro" id="IPR003439">
    <property type="entry name" value="ABC_transporter-like_ATP-bd"/>
</dbReference>
<organism evidence="7 8">
    <name type="scientific">Zhengella mangrovi</name>
    <dbReference type="NCBI Taxonomy" id="1982044"/>
    <lineage>
        <taxon>Bacteria</taxon>
        <taxon>Pseudomonadati</taxon>
        <taxon>Pseudomonadota</taxon>
        <taxon>Alphaproteobacteria</taxon>
        <taxon>Hyphomicrobiales</taxon>
        <taxon>Notoacmeibacteraceae</taxon>
        <taxon>Zhengella</taxon>
    </lineage>
</organism>
<dbReference type="PROSITE" id="PS50893">
    <property type="entry name" value="ABC_TRANSPORTER_2"/>
    <property type="match status" value="1"/>
</dbReference>
<gene>
    <name evidence="7" type="primary">livF</name>
    <name evidence="7" type="ORF">CSC94_23530</name>
</gene>
<dbReference type="InterPro" id="IPR017871">
    <property type="entry name" value="ABC_transporter-like_CS"/>
</dbReference>
<dbReference type="InterPro" id="IPR003593">
    <property type="entry name" value="AAA+_ATPase"/>
</dbReference>
<dbReference type="AlphaFoldDB" id="A0A2G1QGL7"/>
<dbReference type="Pfam" id="PF00005">
    <property type="entry name" value="ABC_tran"/>
    <property type="match status" value="1"/>
</dbReference>
<dbReference type="GO" id="GO:0005524">
    <property type="term" value="F:ATP binding"/>
    <property type="evidence" value="ECO:0007669"/>
    <property type="project" value="UniProtKB-KW"/>
</dbReference>
<keyword evidence="5" id="KW-0029">Amino-acid transport</keyword>
<dbReference type="CDD" id="cd03224">
    <property type="entry name" value="ABC_TM1139_LivF_branched"/>
    <property type="match status" value="1"/>
</dbReference>
<evidence type="ECO:0000256" key="4">
    <source>
        <dbReference type="ARBA" id="ARBA00022840"/>
    </source>
</evidence>
<keyword evidence="4 7" id="KW-0067">ATP-binding</keyword>
<evidence type="ECO:0000256" key="5">
    <source>
        <dbReference type="ARBA" id="ARBA00022970"/>
    </source>
</evidence>
<proteinExistence type="inferred from homology"/>
<evidence type="ECO:0000256" key="3">
    <source>
        <dbReference type="ARBA" id="ARBA00022741"/>
    </source>
</evidence>
<evidence type="ECO:0000313" key="7">
    <source>
        <dbReference type="EMBL" id="PHP64600.1"/>
    </source>
</evidence>
<comment type="similarity">
    <text evidence="1">Belongs to the ABC transporter superfamily.</text>
</comment>
<dbReference type="PROSITE" id="PS00211">
    <property type="entry name" value="ABC_TRANSPORTER_1"/>
    <property type="match status" value="1"/>
</dbReference>
<dbReference type="SMART" id="SM00382">
    <property type="entry name" value="AAA"/>
    <property type="match status" value="1"/>
</dbReference>
<dbReference type="GO" id="GO:0015658">
    <property type="term" value="F:branched-chain amino acid transmembrane transporter activity"/>
    <property type="evidence" value="ECO:0007669"/>
    <property type="project" value="TreeGrafter"/>
</dbReference>
<accession>A0A2G1QGL7</accession>
<dbReference type="Proteomes" id="UP000221168">
    <property type="component" value="Unassembled WGS sequence"/>
</dbReference>
<dbReference type="InterPro" id="IPR052156">
    <property type="entry name" value="BCAA_Transport_ATP-bd_LivF"/>
</dbReference>
<dbReference type="InterPro" id="IPR032823">
    <property type="entry name" value="BCA_ABC_TP_C"/>
</dbReference>
<dbReference type="Pfam" id="PF12399">
    <property type="entry name" value="BCA_ABC_TP_C"/>
    <property type="match status" value="1"/>
</dbReference>
<dbReference type="InterPro" id="IPR027417">
    <property type="entry name" value="P-loop_NTPase"/>
</dbReference>
<comment type="caution">
    <text evidence="7">The sequence shown here is derived from an EMBL/GenBank/DDBJ whole genome shotgun (WGS) entry which is preliminary data.</text>
</comment>
<dbReference type="RefSeq" id="WP_099308814.1">
    <property type="nucleotide sequence ID" value="NZ_PDVP01000034.1"/>
</dbReference>
<evidence type="ECO:0000313" key="8">
    <source>
        <dbReference type="Proteomes" id="UP000221168"/>
    </source>
</evidence>
<name>A0A2G1QGL7_9HYPH</name>
<dbReference type="GO" id="GO:0015807">
    <property type="term" value="P:L-amino acid transport"/>
    <property type="evidence" value="ECO:0007669"/>
    <property type="project" value="TreeGrafter"/>
</dbReference>
<feature type="domain" description="ABC transporter" evidence="6">
    <location>
        <begin position="2"/>
        <end position="232"/>
    </location>
</feature>
<dbReference type="PANTHER" id="PTHR43820:SF4">
    <property type="entry name" value="HIGH-AFFINITY BRANCHED-CHAIN AMINO ACID TRANSPORT ATP-BINDING PROTEIN LIVF"/>
    <property type="match status" value="1"/>
</dbReference>
<dbReference type="GO" id="GO:0016887">
    <property type="term" value="F:ATP hydrolysis activity"/>
    <property type="evidence" value="ECO:0007669"/>
    <property type="project" value="InterPro"/>
</dbReference>
<keyword evidence="2" id="KW-0813">Transport</keyword>
<evidence type="ECO:0000259" key="6">
    <source>
        <dbReference type="PROSITE" id="PS50893"/>
    </source>
</evidence>
<protein>
    <submittedName>
        <fullName evidence="7">Branched-chain amino acid ABC transporter ATP-binding protein</fullName>
    </submittedName>
</protein>
<reference evidence="7 8" key="1">
    <citation type="submission" date="2017-10" db="EMBL/GenBank/DDBJ databases">
        <title>Sedimentibacterium mangrovi gen. nov., sp. nov., a novel member of family Phyllobacteriacea isolated from mangrove sediment.</title>
        <authorList>
            <person name="Liao H."/>
            <person name="Tian Y."/>
        </authorList>
    </citation>
    <scope>NUCLEOTIDE SEQUENCE [LARGE SCALE GENOMIC DNA]</scope>
    <source>
        <strain evidence="7 8">X9-2-2</strain>
    </source>
</reference>
<sequence length="232" mass="25112">MLSVENLSVSYGNVRAVSDLSLRVAPGSVVGLVGANGAGKTSTLNALTGFVGHGATVIFEGQNVSGRSTADLVRLGLVQVAQGRQLFPEMTVLENLEMGGFLWRAAEMRQQVERMYEKFPVLQERRNQAAGTLSGGEQQMLAVARGLMARPKLLLIDEPCLGLAPKMVDRLGELIRQINEDGISILLVEQNTAFVFRLASHAYVLENGQCVLEGTPDELRSNDRVRSAYLGI</sequence>
<dbReference type="OrthoDB" id="9776369at2"/>
<dbReference type="SUPFAM" id="SSF52540">
    <property type="entry name" value="P-loop containing nucleoside triphosphate hydrolases"/>
    <property type="match status" value="1"/>
</dbReference>
<keyword evidence="3" id="KW-0547">Nucleotide-binding</keyword>
<evidence type="ECO:0000256" key="1">
    <source>
        <dbReference type="ARBA" id="ARBA00005417"/>
    </source>
</evidence>
<dbReference type="EMBL" id="PDVP01000034">
    <property type="protein sequence ID" value="PHP64600.1"/>
    <property type="molecule type" value="Genomic_DNA"/>
</dbReference>
<dbReference type="Gene3D" id="3.40.50.300">
    <property type="entry name" value="P-loop containing nucleotide triphosphate hydrolases"/>
    <property type="match status" value="1"/>
</dbReference>
<evidence type="ECO:0000256" key="2">
    <source>
        <dbReference type="ARBA" id="ARBA00022448"/>
    </source>
</evidence>
<dbReference type="PANTHER" id="PTHR43820">
    <property type="entry name" value="HIGH-AFFINITY BRANCHED-CHAIN AMINO ACID TRANSPORT ATP-BINDING PROTEIN LIVF"/>
    <property type="match status" value="1"/>
</dbReference>
<keyword evidence="8" id="KW-1185">Reference proteome</keyword>